<dbReference type="WBParaSite" id="maker-unitig_36542-snap-gene-0.2-mRNA-1">
    <property type="protein sequence ID" value="maker-unitig_36542-snap-gene-0.2-mRNA-1"/>
    <property type="gene ID" value="maker-unitig_36542-snap-gene-0.2"/>
</dbReference>
<dbReference type="AlphaFoldDB" id="A0A1I8FJ38"/>
<proteinExistence type="predicted"/>
<feature type="region of interest" description="Disordered" evidence="1">
    <location>
        <begin position="256"/>
        <end position="315"/>
    </location>
</feature>
<evidence type="ECO:0000256" key="1">
    <source>
        <dbReference type="SAM" id="MobiDB-lite"/>
    </source>
</evidence>
<feature type="compositionally biased region" description="Basic and acidic residues" evidence="1">
    <location>
        <begin position="289"/>
        <end position="313"/>
    </location>
</feature>
<dbReference type="Proteomes" id="UP000095280">
    <property type="component" value="Unplaced"/>
</dbReference>
<protein>
    <submittedName>
        <fullName evidence="3">Uncharacterized protein</fullName>
    </submittedName>
</protein>
<sequence length="397" mass="43027">MSRAAKIFNRNVQRQLAAALAAVLADLPMDRLLLLVDFATPGVLCARNQRHTYRFVCAVELGDSEAVQSLTAFEYQPLDYKCCVANCRNLADGQPPLHKSGAEQGRRVIAAASLGRTALCYAFACTATELPTTPEAEQPQCTADSISNLLLDHGCSEFAHRLVRQDGAIVSRRGPILARQHVGSAPSFTEPATIDSPLWLSRVPRGSPWVASKRGDEGPKGRFAACCCRQKSAASTTQDCRSGGGDCGAEGGNAGLSSGGGAASTCPRLNLHRPGTTPLRFTKSQFDSNRTDDSQFDSNRTDDSQFDSNRTDDSQLTATELMTANLTATELMTANFDSNSRTDDSKFDSNSRTDDNQFDSNSRTDDSKFDSNSRTDDNQFDSNSRTDDNQFDSKQQN</sequence>
<name>A0A1I8FJ38_9PLAT</name>
<feature type="compositionally biased region" description="Basic and acidic residues" evidence="1">
    <location>
        <begin position="362"/>
        <end position="377"/>
    </location>
</feature>
<evidence type="ECO:0000313" key="2">
    <source>
        <dbReference type="Proteomes" id="UP000095280"/>
    </source>
</evidence>
<reference evidence="3" key="1">
    <citation type="submission" date="2016-11" db="UniProtKB">
        <authorList>
            <consortium name="WormBaseParasite"/>
        </authorList>
    </citation>
    <scope>IDENTIFICATION</scope>
</reference>
<accession>A0A1I8FJ38</accession>
<feature type="region of interest" description="Disordered" evidence="1">
    <location>
        <begin position="335"/>
        <end position="397"/>
    </location>
</feature>
<feature type="compositionally biased region" description="Basic and acidic residues" evidence="1">
    <location>
        <begin position="340"/>
        <end position="355"/>
    </location>
</feature>
<keyword evidence="2" id="KW-1185">Reference proteome</keyword>
<organism evidence="2 3">
    <name type="scientific">Macrostomum lignano</name>
    <dbReference type="NCBI Taxonomy" id="282301"/>
    <lineage>
        <taxon>Eukaryota</taxon>
        <taxon>Metazoa</taxon>
        <taxon>Spiralia</taxon>
        <taxon>Lophotrochozoa</taxon>
        <taxon>Platyhelminthes</taxon>
        <taxon>Rhabditophora</taxon>
        <taxon>Macrostomorpha</taxon>
        <taxon>Macrostomida</taxon>
        <taxon>Macrostomidae</taxon>
        <taxon>Macrostomum</taxon>
    </lineage>
</organism>
<evidence type="ECO:0000313" key="3">
    <source>
        <dbReference type="WBParaSite" id="maker-unitig_36542-snap-gene-0.2-mRNA-1"/>
    </source>
</evidence>